<dbReference type="Pfam" id="PF13692">
    <property type="entry name" value="Glyco_trans_1_4"/>
    <property type="match status" value="1"/>
</dbReference>
<keyword evidence="1" id="KW-0808">Transferase</keyword>
<dbReference type="EMBL" id="WHOS01000072">
    <property type="protein sequence ID" value="NUB03736.1"/>
    <property type="molecule type" value="Genomic_DNA"/>
</dbReference>
<organism evidence="2 3">
    <name type="scientific">Azospirillum melinis</name>
    <dbReference type="NCBI Taxonomy" id="328839"/>
    <lineage>
        <taxon>Bacteria</taxon>
        <taxon>Pseudomonadati</taxon>
        <taxon>Pseudomonadota</taxon>
        <taxon>Alphaproteobacteria</taxon>
        <taxon>Rhodospirillales</taxon>
        <taxon>Azospirillaceae</taxon>
        <taxon>Azospirillum</taxon>
    </lineage>
</organism>
<dbReference type="Gene3D" id="3.40.50.2000">
    <property type="entry name" value="Glycogen Phosphorylase B"/>
    <property type="match status" value="1"/>
</dbReference>
<comment type="caution">
    <text evidence="2">The sequence shown here is derived from an EMBL/GenBank/DDBJ whole genome shotgun (WGS) entry which is preliminary data.</text>
</comment>
<name>A0ABX2KMV5_9PROT</name>
<protein>
    <submittedName>
        <fullName evidence="2">Glycosyltransferase</fullName>
    </submittedName>
</protein>
<dbReference type="Pfam" id="PF13489">
    <property type="entry name" value="Methyltransf_23"/>
    <property type="match status" value="1"/>
</dbReference>
<proteinExistence type="predicted"/>
<dbReference type="CDD" id="cd03809">
    <property type="entry name" value="GT4_MtfB-like"/>
    <property type="match status" value="1"/>
</dbReference>
<sequence>MSGSLTPPPATPCRLCAGNAIRVFGMPVLGRHDVGYWECMQCGSLQTDAPHWLDEAYTPDCMMQDVGIVQRSVLLSLAVPVLLDRLGIGTETPCLDWGGGNGLFSRMMRDRGFSFFLHDKYVANHYALGFSREEAGTTTFPVTTAFEVLEHLPNPAQDLNDIFGTDSDVVIATTQVYRGEGPDWFYLSPDNGQHVFFYSLRGLDLVARRYGMRLHTNGQTHIFYRERPKHLHYGTEQIHAMSKALSDPAATLQDGLREMQRHVTQAPYAHVAKDAQVLLDRLRGARPASAPPHKRLHLQIRRTPANPLVLIDSVFFQLQRTGIARVWENLLTEWSGTDFARRLLVLDRSGWAPRVPGIAYRMIEPHDYADAGRQRRLIEQYGKEEGAGLFISTYYTTPMTIPSVMMVYDMIPEVLKLDRGEPMWAEKRTALAYARRYISISESTSADLLLLHPEAAGRISLAYPGVSPSFHVLPDSDRQTVRAMVGAPQGYFLLVGGFHEHKNGIALIRALANMPAHERLPVVCSSRHLTPATLGELPQGVDIRLVRAEDSALVRLYNAATALVFPSFYEGFGLPLVEAMACGCPVIASDLPVLREVGGEAALYIDPHSPGSLIPALQAVRHPETRDRMVTAGFGRAARFTWRGMADSVRHVLEEEVDKTAS</sequence>
<dbReference type="SUPFAM" id="SSF53335">
    <property type="entry name" value="S-adenosyl-L-methionine-dependent methyltransferases"/>
    <property type="match status" value="1"/>
</dbReference>
<keyword evidence="3" id="KW-1185">Reference proteome</keyword>
<dbReference type="Proteomes" id="UP000605086">
    <property type="component" value="Unassembled WGS sequence"/>
</dbReference>
<dbReference type="SUPFAM" id="SSF53756">
    <property type="entry name" value="UDP-Glycosyltransferase/glycogen phosphorylase"/>
    <property type="match status" value="1"/>
</dbReference>
<dbReference type="InterPro" id="IPR029063">
    <property type="entry name" value="SAM-dependent_MTases_sf"/>
</dbReference>
<accession>A0ABX2KMV5</accession>
<evidence type="ECO:0000313" key="2">
    <source>
        <dbReference type="EMBL" id="NUB03736.1"/>
    </source>
</evidence>
<dbReference type="PANTHER" id="PTHR46401">
    <property type="entry name" value="GLYCOSYLTRANSFERASE WBBK-RELATED"/>
    <property type="match status" value="1"/>
</dbReference>
<dbReference type="PANTHER" id="PTHR46401:SF2">
    <property type="entry name" value="GLYCOSYLTRANSFERASE WBBK-RELATED"/>
    <property type="match status" value="1"/>
</dbReference>
<evidence type="ECO:0000313" key="3">
    <source>
        <dbReference type="Proteomes" id="UP000605086"/>
    </source>
</evidence>
<evidence type="ECO:0000256" key="1">
    <source>
        <dbReference type="ARBA" id="ARBA00022679"/>
    </source>
</evidence>
<dbReference type="Gene3D" id="3.40.50.150">
    <property type="entry name" value="Vaccinia Virus protein VP39"/>
    <property type="match status" value="1"/>
</dbReference>
<reference evidence="2 3" key="1">
    <citation type="submission" date="2019-10" db="EMBL/GenBank/DDBJ databases">
        <title>Genome sequence of Azospirillum melinis.</title>
        <authorList>
            <person name="Ambrosini A."/>
            <person name="Sant'Anna F.H."/>
            <person name="Cassan F.D."/>
            <person name="Souza E.M."/>
            <person name="Passaglia L.M.P."/>
        </authorList>
    </citation>
    <scope>NUCLEOTIDE SEQUENCE [LARGE SCALE GENOMIC DNA]</scope>
    <source>
        <strain evidence="2 3">TMCY0552</strain>
    </source>
</reference>
<gene>
    <name evidence="2" type="ORF">GBZ48_31465</name>
</gene>